<dbReference type="KEGG" id="hdh:G5B40_12515"/>
<protein>
    <submittedName>
        <fullName evidence="4">GNAT family N-acetyltransferase</fullName>
    </submittedName>
</protein>
<dbReference type="PANTHER" id="PTHR10545:SF29">
    <property type="entry name" value="GH14572P-RELATED"/>
    <property type="match status" value="1"/>
</dbReference>
<dbReference type="Proteomes" id="UP000503336">
    <property type="component" value="Chromosome"/>
</dbReference>
<keyword evidence="1 4" id="KW-0808">Transferase</keyword>
<feature type="domain" description="N-acetyltransferase" evidence="3">
    <location>
        <begin position="1"/>
        <end position="153"/>
    </location>
</feature>
<dbReference type="RefSeq" id="WP_165099143.1">
    <property type="nucleotide sequence ID" value="NZ_CP049056.1"/>
</dbReference>
<dbReference type="PROSITE" id="PS51186">
    <property type="entry name" value="GNAT"/>
    <property type="match status" value="1"/>
</dbReference>
<sequence>MTIFRAPEARDAAALVGMADALCLHQGDPTGNFTIEKALRDVIAPDAPLSCLVAEKAGALEGFVFWHFAYETCYAARGGHVTDLYVSENQRGSGIAEGLLRAAARSVKAAGGEYLWLTNHKTNTRARAFYAKHMEATDHVIVQFAAWERFAALAR</sequence>
<evidence type="ECO:0000313" key="5">
    <source>
        <dbReference type="Proteomes" id="UP000503336"/>
    </source>
</evidence>
<evidence type="ECO:0000256" key="1">
    <source>
        <dbReference type="ARBA" id="ARBA00022679"/>
    </source>
</evidence>
<evidence type="ECO:0000313" key="4">
    <source>
        <dbReference type="EMBL" id="QIE56209.1"/>
    </source>
</evidence>
<dbReference type="Pfam" id="PF00583">
    <property type="entry name" value="Acetyltransf_1"/>
    <property type="match status" value="1"/>
</dbReference>
<keyword evidence="5" id="KW-1185">Reference proteome</keyword>
<dbReference type="GO" id="GO:0008080">
    <property type="term" value="F:N-acetyltransferase activity"/>
    <property type="evidence" value="ECO:0007669"/>
    <property type="project" value="UniProtKB-ARBA"/>
</dbReference>
<gene>
    <name evidence="4" type="ORF">G5B40_12515</name>
</gene>
<dbReference type="Gene3D" id="3.40.630.30">
    <property type="match status" value="1"/>
</dbReference>
<dbReference type="EMBL" id="CP049056">
    <property type="protein sequence ID" value="QIE56209.1"/>
    <property type="molecule type" value="Genomic_DNA"/>
</dbReference>
<dbReference type="InterPro" id="IPR051016">
    <property type="entry name" value="Diverse_Substrate_AcTransf"/>
</dbReference>
<dbReference type="CDD" id="cd04301">
    <property type="entry name" value="NAT_SF"/>
    <property type="match status" value="1"/>
</dbReference>
<reference evidence="4 5" key="1">
    <citation type="submission" date="2020-02" db="EMBL/GenBank/DDBJ databases">
        <title>complete genome sequence of Rhodobacteraceae bacterium.</title>
        <authorList>
            <person name="Park J."/>
            <person name="Kim Y.-S."/>
            <person name="Kim K.-H."/>
        </authorList>
    </citation>
    <scope>NUCLEOTIDE SEQUENCE [LARGE SCALE GENOMIC DNA]</scope>
    <source>
        <strain evidence="4 5">RR4-56</strain>
    </source>
</reference>
<organism evidence="4 5">
    <name type="scientific">Pikeienuella piscinae</name>
    <dbReference type="NCBI Taxonomy" id="2748098"/>
    <lineage>
        <taxon>Bacteria</taxon>
        <taxon>Pseudomonadati</taxon>
        <taxon>Pseudomonadota</taxon>
        <taxon>Alphaproteobacteria</taxon>
        <taxon>Rhodobacterales</taxon>
        <taxon>Paracoccaceae</taxon>
        <taxon>Pikeienuella</taxon>
    </lineage>
</organism>
<keyword evidence="2" id="KW-0012">Acyltransferase</keyword>
<evidence type="ECO:0000259" key="3">
    <source>
        <dbReference type="PROSITE" id="PS51186"/>
    </source>
</evidence>
<name>A0A7L5C2V1_9RHOB</name>
<evidence type="ECO:0000256" key="2">
    <source>
        <dbReference type="ARBA" id="ARBA00023315"/>
    </source>
</evidence>
<dbReference type="PANTHER" id="PTHR10545">
    <property type="entry name" value="DIAMINE N-ACETYLTRANSFERASE"/>
    <property type="match status" value="1"/>
</dbReference>
<proteinExistence type="predicted"/>
<dbReference type="InterPro" id="IPR016181">
    <property type="entry name" value="Acyl_CoA_acyltransferase"/>
</dbReference>
<dbReference type="InterPro" id="IPR000182">
    <property type="entry name" value="GNAT_dom"/>
</dbReference>
<accession>A0A7L5C2V1</accession>
<dbReference type="AlphaFoldDB" id="A0A7L5C2V1"/>
<dbReference type="SUPFAM" id="SSF55729">
    <property type="entry name" value="Acyl-CoA N-acyltransferases (Nat)"/>
    <property type="match status" value="1"/>
</dbReference>